<evidence type="ECO:0000313" key="1">
    <source>
        <dbReference type="EMBL" id="STD15120.1"/>
    </source>
</evidence>
<dbReference type="EMBL" id="UFYI01000003">
    <property type="protein sequence ID" value="STD15120.1"/>
    <property type="molecule type" value="Genomic_DNA"/>
</dbReference>
<evidence type="ECO:0000313" key="2">
    <source>
        <dbReference type="Proteomes" id="UP000255163"/>
    </source>
</evidence>
<reference evidence="1 2" key="1">
    <citation type="submission" date="2018-06" db="EMBL/GenBank/DDBJ databases">
        <authorList>
            <consortium name="Pathogen Informatics"/>
            <person name="Doyle S."/>
        </authorList>
    </citation>
    <scope>NUCLEOTIDE SEQUENCE [LARGE SCALE GENOMIC DNA]</scope>
    <source>
        <strain evidence="1 2">NCTC12123</strain>
    </source>
</reference>
<gene>
    <name evidence="1" type="ORF">NCTC12123_00029</name>
</gene>
<proteinExistence type="predicted"/>
<name>A0A376EXK1_ENTAS</name>
<evidence type="ECO:0008006" key="3">
    <source>
        <dbReference type="Google" id="ProtNLM"/>
    </source>
</evidence>
<protein>
    <recommendedName>
        <fullName evidence="3">Conjugal transfer protein TraD</fullName>
    </recommendedName>
</protein>
<accession>A0A376EXK1</accession>
<dbReference type="AlphaFoldDB" id="A0A376EXK1"/>
<dbReference type="RefSeq" id="WP_015060908.1">
    <property type="nucleotide sequence ID" value="NZ_CP011866.1"/>
</dbReference>
<sequence>MSLQQQKERLKRELAALEKKEKHLKDQANAKNMKAISAEILKYDLEGYDNFKKVVGLLAYFDYQDDDFKNGLMKWAENELEERKAKKVARTFKKKPQK</sequence>
<dbReference type="Proteomes" id="UP000255163">
    <property type="component" value="Unassembled WGS sequence"/>
</dbReference>
<organism evidence="1 2">
    <name type="scientific">Enterobacter asburiae</name>
    <dbReference type="NCBI Taxonomy" id="61645"/>
    <lineage>
        <taxon>Bacteria</taxon>
        <taxon>Pseudomonadati</taxon>
        <taxon>Pseudomonadota</taxon>
        <taxon>Gammaproteobacteria</taxon>
        <taxon>Enterobacterales</taxon>
        <taxon>Enterobacteriaceae</taxon>
        <taxon>Enterobacter</taxon>
        <taxon>Enterobacter cloacae complex</taxon>
    </lineage>
</organism>